<feature type="signal peptide" evidence="3">
    <location>
        <begin position="1"/>
        <end position="20"/>
    </location>
</feature>
<protein>
    <submittedName>
        <fullName evidence="4">VCBS repeat protein</fullName>
    </submittedName>
</protein>
<proteinExistence type="predicted"/>
<evidence type="ECO:0000313" key="4">
    <source>
        <dbReference type="EMBL" id="PPK66042.1"/>
    </source>
</evidence>
<keyword evidence="5" id="KW-1185">Reference proteome</keyword>
<evidence type="ECO:0000256" key="3">
    <source>
        <dbReference type="SAM" id="SignalP"/>
    </source>
</evidence>
<dbReference type="Pfam" id="PF13517">
    <property type="entry name" value="FG-GAP_3"/>
    <property type="match status" value="1"/>
</dbReference>
<organism evidence="4 5">
    <name type="scientific">Actinokineospora auranticolor</name>
    <dbReference type="NCBI Taxonomy" id="155976"/>
    <lineage>
        <taxon>Bacteria</taxon>
        <taxon>Bacillati</taxon>
        <taxon>Actinomycetota</taxon>
        <taxon>Actinomycetes</taxon>
        <taxon>Pseudonocardiales</taxon>
        <taxon>Pseudonocardiaceae</taxon>
        <taxon>Actinokineospora</taxon>
    </lineage>
</organism>
<dbReference type="AlphaFoldDB" id="A0A2S6GLD6"/>
<feature type="chain" id="PRO_5015585447" evidence="3">
    <location>
        <begin position="21"/>
        <end position="1022"/>
    </location>
</feature>
<dbReference type="Proteomes" id="UP000239203">
    <property type="component" value="Unassembled WGS sequence"/>
</dbReference>
<evidence type="ECO:0000313" key="5">
    <source>
        <dbReference type="Proteomes" id="UP000239203"/>
    </source>
</evidence>
<keyword evidence="1 3" id="KW-0732">Signal</keyword>
<evidence type="ECO:0000256" key="1">
    <source>
        <dbReference type="ARBA" id="ARBA00022729"/>
    </source>
</evidence>
<dbReference type="EMBL" id="PTIX01000011">
    <property type="protein sequence ID" value="PPK66042.1"/>
    <property type="molecule type" value="Genomic_DNA"/>
</dbReference>
<dbReference type="SUPFAM" id="SSF69318">
    <property type="entry name" value="Integrin alpha N-terminal domain"/>
    <property type="match status" value="1"/>
</dbReference>
<comment type="caution">
    <text evidence="4">The sequence shown here is derived from an EMBL/GenBank/DDBJ whole genome shotgun (WGS) entry which is preliminary data.</text>
</comment>
<evidence type="ECO:0000256" key="2">
    <source>
        <dbReference type="SAM" id="MobiDB-lite"/>
    </source>
</evidence>
<feature type="region of interest" description="Disordered" evidence="2">
    <location>
        <begin position="230"/>
        <end position="252"/>
    </location>
</feature>
<dbReference type="Gene3D" id="2.40.128.340">
    <property type="match status" value="3"/>
</dbReference>
<sequence>MLACALSTAVVVLPVVPAAAQRSSQPVVAVTEAATESAARVAARVSGRRVEVLDQRSESAQVFVNPSGSLTLEQTGKPVRTRKNGAWVDIDTSLRLDGGRVVAGATAVDVSFSPGGSSPLMAFSRNGKRMALSWPGVLPAPVLSGDTATYPEVLKGVDLQLRAEAGGARLLVVVKDREAAANPELAELRYRYSVSGLRLRQEGGSGAVSAVDDSGAVVFAAGTPVMWDSSDAQPAARRAQVSQEDGPSRKEAAMPVRLDRAELAVVPDAELLSAPDTVYPVSIDPWFTADTWAWTYVNRKFPNQSYWSSGREVGTNSGYESTDGTTQRAYFRMGTSAVNGKDIISATFRANMYHSWSCAKTETQLWAGGDIGPGTTWNNQPWRRYITSVTAAKKSGGTGDCAPGIVEFDAKSAVVEAAANNYANTVLSLQAPVDRENANDTQSWKKFSSDPKLVIEYNSTPDTPSALYADINLPCASGVNRPVTNTSPTLFATGTDPDSANVQLQFEWAKLDGTAVGGYTTPALASGTRFSAVIPTSSLADGVAYKWRVRGADSRVSGPWSGYCEFGYDTTRPTAVPGVSSSSFPENDLGIAAGSRGEFTFTSADPDVYGYRYGLTENTTYFVAAGPGTGRPATVPVVAPSSTLLTLYVYSIDKAGNRSDTYRAYPFYPDEPASTSHVKHDVNGDGLADVAAMRQLDSDESDFLSFTSSGTGLYPMTQSWYSGPNTAFLPDRTKVLEGDANGDGRSDLLVLRDDGGYRVTLWVFYGNGLGYTAPSAPAWDSGPNGWDLNRVKATIGDVNGDGKDDVIAFYNYFNATFSIFTLLSTATGAQAPTTWWNTPPGSAEWANLSVISGDFNGDGKDDVGCTYDYGNAQTRLWYQYSTGTAFGGGVMAWDSGVNNWSMGRGKYVVTDANGDGKDDLVAFYNYYNATFSVFTFKSTATGALAPTVWWNNPPGNAEWTNMTPFAGDVDGDGDGDIGFAYQYANRRTALWLNYSTGSAYGAPLEKWNSGDNGLDSTRTRYF</sequence>
<name>A0A2S6GLD6_9PSEU</name>
<reference evidence="4 5" key="1">
    <citation type="submission" date="2018-02" db="EMBL/GenBank/DDBJ databases">
        <title>Genomic Encyclopedia of Archaeal and Bacterial Type Strains, Phase II (KMG-II): from individual species to whole genera.</title>
        <authorList>
            <person name="Goeker M."/>
        </authorList>
    </citation>
    <scope>NUCLEOTIDE SEQUENCE [LARGE SCALE GENOMIC DNA]</scope>
    <source>
        <strain evidence="4 5">YU 961-1</strain>
    </source>
</reference>
<accession>A0A2S6GLD6</accession>
<dbReference type="InterPro" id="IPR028994">
    <property type="entry name" value="Integrin_alpha_N"/>
</dbReference>
<gene>
    <name evidence="4" type="ORF">CLV40_1116</name>
</gene>
<dbReference type="InterPro" id="IPR013517">
    <property type="entry name" value="FG-GAP"/>
</dbReference>